<name>A0A2N6VKA2_9MICO</name>
<protein>
    <submittedName>
        <fullName evidence="1">N-acetylmuramoyl-L-alanine amidase</fullName>
    </submittedName>
</protein>
<proteinExistence type="predicted"/>
<feature type="non-terminal residue" evidence="1">
    <location>
        <position position="60"/>
    </location>
</feature>
<gene>
    <name evidence="1" type="ORF">CJ199_11900</name>
</gene>
<comment type="caution">
    <text evidence="1">The sequence shown here is derived from an EMBL/GenBank/DDBJ whole genome shotgun (WGS) entry which is preliminary data.</text>
</comment>
<evidence type="ECO:0000313" key="1">
    <source>
        <dbReference type="EMBL" id="PMD04468.1"/>
    </source>
</evidence>
<reference evidence="1 2" key="1">
    <citation type="submission" date="2017-09" db="EMBL/GenBank/DDBJ databases">
        <title>Bacterial strain isolated from the female urinary microbiota.</title>
        <authorList>
            <person name="Thomas-White K."/>
            <person name="Kumar N."/>
            <person name="Forster S."/>
            <person name="Putonti C."/>
            <person name="Lawley T."/>
            <person name="Wolfe A.J."/>
        </authorList>
    </citation>
    <scope>NUCLEOTIDE SEQUENCE [LARGE SCALE GENOMIC DNA]</scope>
    <source>
        <strain evidence="1 2">UMB1301</strain>
    </source>
</reference>
<dbReference type="EMBL" id="PNHK01000042">
    <property type="protein sequence ID" value="PMD04468.1"/>
    <property type="molecule type" value="Genomic_DNA"/>
</dbReference>
<sequence>KTPSIFSPVGRELANLVSREIASRTPLLDCRSHAKSWESLRVLNTPKIYVLAGYASNKHD</sequence>
<accession>A0A2N6VKA2</accession>
<evidence type="ECO:0000313" key="2">
    <source>
        <dbReference type="Proteomes" id="UP000235598"/>
    </source>
</evidence>
<dbReference type="Proteomes" id="UP000235598">
    <property type="component" value="Unassembled WGS sequence"/>
</dbReference>
<dbReference type="AlphaFoldDB" id="A0A2N6VKA2"/>
<feature type="non-terminal residue" evidence="1">
    <location>
        <position position="1"/>
    </location>
</feature>
<organism evidence="1 2">
    <name type="scientific">Brevibacterium paucivorans</name>
    <dbReference type="NCBI Taxonomy" id="170994"/>
    <lineage>
        <taxon>Bacteria</taxon>
        <taxon>Bacillati</taxon>
        <taxon>Actinomycetota</taxon>
        <taxon>Actinomycetes</taxon>
        <taxon>Micrococcales</taxon>
        <taxon>Brevibacteriaceae</taxon>
        <taxon>Brevibacterium</taxon>
    </lineage>
</organism>